<proteinExistence type="predicted"/>
<gene>
    <name evidence="2" type="ORF">MCYG_06237</name>
</gene>
<feature type="region of interest" description="Disordered" evidence="1">
    <location>
        <begin position="266"/>
        <end position="288"/>
    </location>
</feature>
<accession>C5FU34</accession>
<feature type="compositionally biased region" description="Basic residues" evidence="1">
    <location>
        <begin position="167"/>
        <end position="177"/>
    </location>
</feature>
<dbReference type="EMBL" id="DS995706">
    <property type="protein sequence ID" value="EEQ33418.1"/>
    <property type="molecule type" value="Genomic_DNA"/>
</dbReference>
<feature type="compositionally biased region" description="Low complexity" evidence="1">
    <location>
        <begin position="96"/>
        <end position="105"/>
    </location>
</feature>
<evidence type="ECO:0000256" key="1">
    <source>
        <dbReference type="SAM" id="MobiDB-lite"/>
    </source>
</evidence>
<feature type="compositionally biased region" description="Basic and acidic residues" evidence="1">
    <location>
        <begin position="355"/>
        <end position="368"/>
    </location>
</feature>
<reference evidence="3" key="1">
    <citation type="journal article" date="2012" name="MBio">
        <title>Comparative genome analysis of Trichophyton rubrum and related dermatophytes reveals candidate genes involved in infection.</title>
        <authorList>
            <person name="Martinez D.A."/>
            <person name="Oliver B.G."/>
            <person name="Graeser Y."/>
            <person name="Goldberg J.M."/>
            <person name="Li W."/>
            <person name="Martinez-Rossi N.M."/>
            <person name="Monod M."/>
            <person name="Shelest E."/>
            <person name="Barton R.C."/>
            <person name="Birch E."/>
            <person name="Brakhage A.A."/>
            <person name="Chen Z."/>
            <person name="Gurr S.J."/>
            <person name="Heiman D."/>
            <person name="Heitman J."/>
            <person name="Kosti I."/>
            <person name="Rossi A."/>
            <person name="Saif S."/>
            <person name="Samalova M."/>
            <person name="Saunders C.W."/>
            <person name="Shea T."/>
            <person name="Summerbell R.C."/>
            <person name="Xu J."/>
            <person name="Young S."/>
            <person name="Zeng Q."/>
            <person name="Birren B.W."/>
            <person name="Cuomo C.A."/>
            <person name="White T.C."/>
        </authorList>
    </citation>
    <scope>NUCLEOTIDE SEQUENCE [LARGE SCALE GENOMIC DNA]</scope>
    <source>
        <strain evidence="3">ATCC MYA-4605 / CBS 113480</strain>
    </source>
</reference>
<feature type="compositionally biased region" description="Basic and acidic residues" evidence="1">
    <location>
        <begin position="1"/>
        <end position="22"/>
    </location>
</feature>
<feature type="compositionally biased region" description="Basic and acidic residues" evidence="1">
    <location>
        <begin position="273"/>
        <end position="284"/>
    </location>
</feature>
<feature type="compositionally biased region" description="Basic residues" evidence="1">
    <location>
        <begin position="81"/>
        <end position="95"/>
    </location>
</feature>
<feature type="region of interest" description="Disordered" evidence="1">
    <location>
        <begin position="1"/>
        <end position="197"/>
    </location>
</feature>
<organism evidence="2 3">
    <name type="scientific">Arthroderma otae (strain ATCC MYA-4605 / CBS 113480)</name>
    <name type="common">Microsporum canis</name>
    <dbReference type="NCBI Taxonomy" id="554155"/>
    <lineage>
        <taxon>Eukaryota</taxon>
        <taxon>Fungi</taxon>
        <taxon>Dikarya</taxon>
        <taxon>Ascomycota</taxon>
        <taxon>Pezizomycotina</taxon>
        <taxon>Eurotiomycetes</taxon>
        <taxon>Eurotiomycetidae</taxon>
        <taxon>Onygenales</taxon>
        <taxon>Arthrodermataceae</taxon>
        <taxon>Microsporum</taxon>
    </lineage>
</organism>
<dbReference type="AlphaFoldDB" id="C5FU34"/>
<dbReference type="OMA" id="GDWTGEK"/>
<protein>
    <submittedName>
        <fullName evidence="2">Uncharacterized protein</fullName>
    </submittedName>
</protein>
<evidence type="ECO:0000313" key="2">
    <source>
        <dbReference type="EMBL" id="EEQ33418.1"/>
    </source>
</evidence>
<name>C5FU34_ARTOC</name>
<dbReference type="eggNOG" id="ENOG502S1DF">
    <property type="taxonomic scope" value="Eukaryota"/>
</dbReference>
<dbReference type="GeneID" id="9227879"/>
<keyword evidence="3" id="KW-1185">Reference proteome</keyword>
<dbReference type="Proteomes" id="UP000002035">
    <property type="component" value="Unassembled WGS sequence"/>
</dbReference>
<evidence type="ECO:0000313" key="3">
    <source>
        <dbReference type="Proteomes" id="UP000002035"/>
    </source>
</evidence>
<sequence>MAADYYRDHPYHRGSSRHHDSPRAGQVPYGEATRHGYAPDYYPPEGESRRYRRSHSAGGDRHRERDRYDDEYDSSRDGEPRRRKHRHKRSSRHAHSLSVPSRSPSPLRPRKSIGEQALEALGFTGAADEARKHGDRGQRRRYEYDDDYRDRRDSDRHRYDYDDRRRDSRHGKHRHRSTSSDSRLRTTKDDPNKSLQNTITAALTAGVLEAYRVRNEPGDWTGEKGKRVLAAVASAGGTEKILDHGGSGKSSKKHILESTLAGLATGHLAGNSDSKRRSHSESRGKVSTGATAALLAAAGKKAYEHYQSSKSRDSGKYDYSSEDDRPSRPGRPNKKRSKSVSDYVAQGIATLGLNGDRDRDSGRDSGYKREHRRHRSRYTSPSDDGIVPVKLHYKTLSDQRVGSYFMTIMPLML</sequence>
<feature type="compositionally biased region" description="Basic and acidic residues" evidence="1">
    <location>
        <begin position="182"/>
        <end position="192"/>
    </location>
</feature>
<dbReference type="RefSeq" id="XP_002844273.1">
    <property type="nucleotide sequence ID" value="XM_002844227.1"/>
</dbReference>
<feature type="compositionally biased region" description="Basic and acidic residues" evidence="1">
    <location>
        <begin position="128"/>
        <end position="166"/>
    </location>
</feature>
<feature type="region of interest" description="Disordered" evidence="1">
    <location>
        <begin position="303"/>
        <end position="383"/>
    </location>
</feature>
<dbReference type="VEuPathDB" id="FungiDB:MCYG_06237"/>
<dbReference type="HOGENOM" id="CLU_683688_0_0_1"/>
<dbReference type="STRING" id="554155.C5FU34"/>
<dbReference type="OrthoDB" id="5407645at2759"/>
<feature type="compositionally biased region" description="Basic and acidic residues" evidence="1">
    <location>
        <begin position="58"/>
        <end position="80"/>
    </location>
</feature>